<evidence type="ECO:0000313" key="1">
    <source>
        <dbReference type="EMBL" id="KAK6755411.1"/>
    </source>
</evidence>
<dbReference type="EMBL" id="JAVFWL010000005">
    <property type="protein sequence ID" value="KAK6755411.1"/>
    <property type="molecule type" value="Genomic_DNA"/>
</dbReference>
<keyword evidence="2" id="KW-1185">Reference proteome</keyword>
<evidence type="ECO:0000313" key="2">
    <source>
        <dbReference type="Proteomes" id="UP001303046"/>
    </source>
</evidence>
<gene>
    <name evidence="1" type="primary">Necator_chrV.g18817</name>
    <name evidence="1" type="ORF">RB195_014026</name>
</gene>
<name>A0ABR1E108_NECAM</name>
<sequence>MGNNDYEHDRLVEHLHDYTRKAKSFKTIKRRLSPKTLELIRQRGAARAACNQELTGWRSSLTNSTRRRSVDSQLLAHDLREDAIPEVFPSELRNDTMSLKDRTSSGLDSIKSKHPKKLPPVLMNTLGKLFTRHLLECKVFKQ</sequence>
<protein>
    <submittedName>
        <fullName evidence="1">Uncharacterized protein</fullName>
    </submittedName>
</protein>
<comment type="caution">
    <text evidence="1">The sequence shown here is derived from an EMBL/GenBank/DDBJ whole genome shotgun (WGS) entry which is preliminary data.</text>
</comment>
<organism evidence="1 2">
    <name type="scientific">Necator americanus</name>
    <name type="common">Human hookworm</name>
    <dbReference type="NCBI Taxonomy" id="51031"/>
    <lineage>
        <taxon>Eukaryota</taxon>
        <taxon>Metazoa</taxon>
        <taxon>Ecdysozoa</taxon>
        <taxon>Nematoda</taxon>
        <taxon>Chromadorea</taxon>
        <taxon>Rhabditida</taxon>
        <taxon>Rhabditina</taxon>
        <taxon>Rhabditomorpha</taxon>
        <taxon>Strongyloidea</taxon>
        <taxon>Ancylostomatidae</taxon>
        <taxon>Bunostominae</taxon>
        <taxon>Necator</taxon>
    </lineage>
</organism>
<proteinExistence type="predicted"/>
<dbReference type="Proteomes" id="UP001303046">
    <property type="component" value="Unassembled WGS sequence"/>
</dbReference>
<reference evidence="1 2" key="1">
    <citation type="submission" date="2023-08" db="EMBL/GenBank/DDBJ databases">
        <title>A Necator americanus chromosomal reference genome.</title>
        <authorList>
            <person name="Ilik V."/>
            <person name="Petrzelkova K.J."/>
            <person name="Pardy F."/>
            <person name="Fuh T."/>
            <person name="Niatou-Singa F.S."/>
            <person name="Gouil Q."/>
            <person name="Baker L."/>
            <person name="Ritchie M.E."/>
            <person name="Jex A.R."/>
            <person name="Gazzola D."/>
            <person name="Li H."/>
            <person name="Toshio Fujiwara R."/>
            <person name="Zhan B."/>
            <person name="Aroian R.V."/>
            <person name="Pafco B."/>
            <person name="Schwarz E.M."/>
        </authorList>
    </citation>
    <scope>NUCLEOTIDE SEQUENCE [LARGE SCALE GENOMIC DNA]</scope>
    <source>
        <strain evidence="1 2">Aroian</strain>
        <tissue evidence="1">Whole animal</tissue>
    </source>
</reference>
<accession>A0ABR1E108</accession>